<evidence type="ECO:0000256" key="1">
    <source>
        <dbReference type="SAM" id="Phobius"/>
    </source>
</evidence>
<dbReference type="EMBL" id="PFAS01000075">
    <property type="protein sequence ID" value="PIT93452.1"/>
    <property type="molecule type" value="Genomic_DNA"/>
</dbReference>
<feature type="transmembrane region" description="Helical" evidence="1">
    <location>
        <begin position="46"/>
        <end position="64"/>
    </location>
</feature>
<sequence length="310" mass="34488">MPKKEETNSTKLNNNLAAYRPVDGPTNRQLDFGLWWVEHQSLLKKILYGVLIAVSASLWVYVIYGFSHYFAKGMAEDEQMARLLASMPTINHGAIVAKSAQSLKIGQTAAFPSSNNTYDLAAAVENQNIGWHVDFDYYFTSNGQKTPVQHEFILPGEKKYLTSFLNPSAQAAGATVKIENISWKRASADDFKSIAEKIETLADIAVSDVNFTGGEGAGGGIPINSLRFSARNNSPYNYWEVDFYILAQTGGNIVGINKYKIEKFYSWESKKVEIIWPANFTGAQITILPSVNIFDKENYIPFELGPGQEK</sequence>
<reference evidence="3" key="1">
    <citation type="submission" date="2017-09" db="EMBL/GenBank/DDBJ databases">
        <title>Depth-based differentiation of microbial function through sediment-hosted aquifers and enrichment of novel symbionts in the deep terrestrial subsurface.</title>
        <authorList>
            <person name="Probst A.J."/>
            <person name="Ladd B."/>
            <person name="Jarett J.K."/>
            <person name="Geller-Mcgrath D.E."/>
            <person name="Sieber C.M.K."/>
            <person name="Emerson J.B."/>
            <person name="Anantharaman K."/>
            <person name="Thomas B.C."/>
            <person name="Malmstrom R."/>
            <person name="Stieglmeier M."/>
            <person name="Klingl A."/>
            <person name="Woyke T."/>
            <person name="Ryan C.M."/>
            <person name="Banfield J.F."/>
        </authorList>
    </citation>
    <scope>NUCLEOTIDE SEQUENCE [LARGE SCALE GENOMIC DNA]</scope>
</reference>
<dbReference type="AlphaFoldDB" id="A0A2M6WL04"/>
<comment type="caution">
    <text evidence="2">The sequence shown here is derived from an EMBL/GenBank/DDBJ whole genome shotgun (WGS) entry which is preliminary data.</text>
</comment>
<organism evidence="2 3">
    <name type="scientific">Candidatus Falkowbacteria bacterium CG10_big_fil_rev_8_21_14_0_10_43_11</name>
    <dbReference type="NCBI Taxonomy" id="1974568"/>
    <lineage>
        <taxon>Bacteria</taxon>
        <taxon>Candidatus Falkowiibacteriota</taxon>
    </lineage>
</organism>
<proteinExistence type="predicted"/>
<keyword evidence="1" id="KW-1133">Transmembrane helix</keyword>
<name>A0A2M6WL04_9BACT</name>
<evidence type="ECO:0000313" key="3">
    <source>
        <dbReference type="Proteomes" id="UP000229335"/>
    </source>
</evidence>
<protein>
    <submittedName>
        <fullName evidence="2">Uncharacterized protein</fullName>
    </submittedName>
</protein>
<gene>
    <name evidence="2" type="ORF">COU00_04365</name>
</gene>
<keyword evidence="1" id="KW-0812">Transmembrane</keyword>
<dbReference type="Proteomes" id="UP000229335">
    <property type="component" value="Unassembled WGS sequence"/>
</dbReference>
<keyword evidence="1" id="KW-0472">Membrane</keyword>
<evidence type="ECO:0000313" key="2">
    <source>
        <dbReference type="EMBL" id="PIT93452.1"/>
    </source>
</evidence>
<accession>A0A2M6WL04</accession>